<dbReference type="InterPro" id="IPR032466">
    <property type="entry name" value="Metal_Hydrolase"/>
</dbReference>
<dbReference type="OrthoDB" id="9815027at2"/>
<reference evidence="4 5" key="1">
    <citation type="submission" date="2018-05" db="EMBL/GenBank/DDBJ databases">
        <title>The draft genome of strain NS-104.</title>
        <authorList>
            <person name="Hang P."/>
            <person name="Jiang J."/>
        </authorList>
    </citation>
    <scope>NUCLEOTIDE SEQUENCE [LARGE SCALE GENOMIC DNA]</scope>
    <source>
        <strain evidence="4 5">NS-104</strain>
    </source>
</reference>
<dbReference type="SUPFAM" id="SSF51338">
    <property type="entry name" value="Composite domain of metallo-dependent hydrolases"/>
    <property type="match status" value="1"/>
</dbReference>
<protein>
    <submittedName>
        <fullName evidence="4">Cytosine deaminase</fullName>
        <ecNumber evidence="4">3.5.4.1</ecNumber>
    </submittedName>
</protein>
<dbReference type="Gene3D" id="3.20.20.140">
    <property type="entry name" value="Metal-dependent hydrolases"/>
    <property type="match status" value="1"/>
</dbReference>
<dbReference type="InterPro" id="IPR013108">
    <property type="entry name" value="Amidohydro_3"/>
</dbReference>
<comment type="caution">
    <text evidence="4">The sequence shown here is derived from an EMBL/GenBank/DDBJ whole genome shotgun (WGS) entry which is preliminary data.</text>
</comment>
<dbReference type="PANTHER" id="PTHR32027">
    <property type="entry name" value="CYTOSINE DEAMINASE"/>
    <property type="match status" value="1"/>
</dbReference>
<evidence type="ECO:0000256" key="1">
    <source>
        <dbReference type="ARBA" id="ARBA00022723"/>
    </source>
</evidence>
<dbReference type="Pfam" id="PF07969">
    <property type="entry name" value="Amidohydro_3"/>
    <property type="match status" value="1"/>
</dbReference>
<dbReference type="NCBIfam" id="NF004636">
    <property type="entry name" value="PRK05985.1"/>
    <property type="match status" value="1"/>
</dbReference>
<dbReference type="InterPro" id="IPR011059">
    <property type="entry name" value="Metal-dep_hydrolase_composite"/>
</dbReference>
<dbReference type="GO" id="GO:0046872">
    <property type="term" value="F:metal ion binding"/>
    <property type="evidence" value="ECO:0007669"/>
    <property type="project" value="UniProtKB-KW"/>
</dbReference>
<dbReference type="AlphaFoldDB" id="A0A2U2DWM1"/>
<dbReference type="GO" id="GO:0004131">
    <property type="term" value="F:cytosine deaminase activity"/>
    <property type="evidence" value="ECO:0007669"/>
    <property type="project" value="UniProtKB-EC"/>
</dbReference>
<dbReference type="SUPFAM" id="SSF51556">
    <property type="entry name" value="Metallo-dependent hydrolases"/>
    <property type="match status" value="1"/>
</dbReference>
<dbReference type="Proteomes" id="UP000245252">
    <property type="component" value="Unassembled WGS sequence"/>
</dbReference>
<organism evidence="4 5">
    <name type="scientific">Metarhizobium album</name>
    <dbReference type="NCBI Taxonomy" id="2182425"/>
    <lineage>
        <taxon>Bacteria</taxon>
        <taxon>Pseudomonadati</taxon>
        <taxon>Pseudomonadota</taxon>
        <taxon>Alphaproteobacteria</taxon>
        <taxon>Hyphomicrobiales</taxon>
        <taxon>Rhizobiaceae</taxon>
        <taxon>Metarhizobium</taxon>
    </lineage>
</organism>
<evidence type="ECO:0000259" key="3">
    <source>
        <dbReference type="Pfam" id="PF07969"/>
    </source>
</evidence>
<keyword evidence="1" id="KW-0479">Metal-binding</keyword>
<name>A0A2U2DWM1_9HYPH</name>
<dbReference type="FunFam" id="3.20.20.140:FF:000019">
    <property type="entry name" value="Cytosine deaminase"/>
    <property type="match status" value="1"/>
</dbReference>
<sequence>MKPADTLFTNARFADGTLTDFSVAAGRIVSIGQSETATPQPADETVDLGGLLVVPGFVEGHIHLDTSFYGDAWKPHRPCTAGFDVHERVAFQADNMAKAAPMAERARKQLDLCIGNGSTSMRSHVMVDGSVGLKSLETILAVREEYRNRIDIQLVAFPQSGILKSPGTPELMDEAIGLGADLVGGLDPASFDRDVEKHLDVVFGIAEKRGVDVDIHLHDFGTLGIFELEQIAARTTALGMAGHVAVSHAYSLGDVSVDLARKTGDLLARAGVAIMTNAPGDHGFPPVAMLRQAGVTVFSGSDNIRDSWWPYGDGDMLSRASIIGYRSGFYTDEELVLAFDVVTEGSAKALRLEGYGLAVGNRADFVTLAAEHVPEAVVGVPKGRAVYKAGRLVARDGVVVR</sequence>
<dbReference type="Gene3D" id="2.30.40.10">
    <property type="entry name" value="Urease, subunit C, domain 1"/>
    <property type="match status" value="1"/>
</dbReference>
<dbReference type="EMBL" id="QFBC01000001">
    <property type="protein sequence ID" value="PWE57710.1"/>
    <property type="molecule type" value="Genomic_DNA"/>
</dbReference>
<proteinExistence type="predicted"/>
<dbReference type="RefSeq" id="WP_109456227.1">
    <property type="nucleotide sequence ID" value="NZ_QFBC01000001.1"/>
</dbReference>
<accession>A0A2U2DWM1</accession>
<dbReference type="CDD" id="cd01293">
    <property type="entry name" value="Bact_CD"/>
    <property type="match status" value="1"/>
</dbReference>
<feature type="domain" description="Amidohydrolase 3" evidence="3">
    <location>
        <begin position="44"/>
        <end position="393"/>
    </location>
</feature>
<gene>
    <name evidence="4" type="ORF">DEM27_00420</name>
</gene>
<evidence type="ECO:0000313" key="4">
    <source>
        <dbReference type="EMBL" id="PWE57710.1"/>
    </source>
</evidence>
<dbReference type="PANTHER" id="PTHR32027:SF9">
    <property type="entry name" value="BLL3847 PROTEIN"/>
    <property type="match status" value="1"/>
</dbReference>
<dbReference type="EC" id="3.5.4.1" evidence="4"/>
<evidence type="ECO:0000256" key="2">
    <source>
        <dbReference type="ARBA" id="ARBA00022801"/>
    </source>
</evidence>
<evidence type="ECO:0000313" key="5">
    <source>
        <dbReference type="Proteomes" id="UP000245252"/>
    </source>
</evidence>
<keyword evidence="5" id="KW-1185">Reference proteome</keyword>
<keyword evidence="2 4" id="KW-0378">Hydrolase</keyword>
<dbReference type="InterPro" id="IPR052349">
    <property type="entry name" value="Metallo-hydrolase_Enzymes"/>
</dbReference>